<dbReference type="STRING" id="7897.ENSLACP00000000850"/>
<reference evidence="11" key="2">
    <citation type="submission" date="2025-08" db="UniProtKB">
        <authorList>
            <consortium name="Ensembl"/>
        </authorList>
    </citation>
    <scope>IDENTIFICATION</scope>
</reference>
<dbReference type="EMBL" id="AFYH01271876">
    <property type="status" value="NOT_ANNOTATED_CDS"/>
    <property type="molecule type" value="Genomic_DNA"/>
</dbReference>
<dbReference type="Pfam" id="PF02046">
    <property type="entry name" value="COX6A"/>
    <property type="match status" value="1"/>
</dbReference>
<dbReference type="InterPro" id="IPR001349">
    <property type="entry name" value="Cyt_c_oxidase_su6a"/>
</dbReference>
<evidence type="ECO:0000313" key="12">
    <source>
        <dbReference type="Proteomes" id="UP000008672"/>
    </source>
</evidence>
<dbReference type="HOGENOM" id="CLU_122515_1_0_1"/>
<dbReference type="GO" id="GO:0006123">
    <property type="term" value="P:mitochondrial electron transport, cytochrome c to oxygen"/>
    <property type="evidence" value="ECO:0007669"/>
    <property type="project" value="TreeGrafter"/>
</dbReference>
<evidence type="ECO:0000256" key="10">
    <source>
        <dbReference type="RuleBase" id="RU004396"/>
    </source>
</evidence>
<organism evidence="11 12">
    <name type="scientific">Latimeria chalumnae</name>
    <name type="common">Coelacanth</name>
    <dbReference type="NCBI Taxonomy" id="7897"/>
    <lineage>
        <taxon>Eukaryota</taxon>
        <taxon>Metazoa</taxon>
        <taxon>Chordata</taxon>
        <taxon>Craniata</taxon>
        <taxon>Vertebrata</taxon>
        <taxon>Euteleostomi</taxon>
        <taxon>Coelacanthiformes</taxon>
        <taxon>Coelacanthidae</taxon>
        <taxon>Latimeria</taxon>
    </lineage>
</organism>
<evidence type="ECO:0000256" key="5">
    <source>
        <dbReference type="ARBA" id="ARBA00022792"/>
    </source>
</evidence>
<evidence type="ECO:0000256" key="8">
    <source>
        <dbReference type="ARBA" id="ARBA00023128"/>
    </source>
</evidence>
<keyword evidence="7" id="KW-1133">Transmembrane helix</keyword>
<dbReference type="Gene3D" id="4.10.95.10">
    <property type="entry name" value="Cytochrome c oxidase, subunit VIa"/>
    <property type="match status" value="1"/>
</dbReference>
<comment type="pathway">
    <text evidence="2">Energy metabolism; oxidative phosphorylation.</text>
</comment>
<evidence type="ECO:0000256" key="9">
    <source>
        <dbReference type="ARBA" id="ARBA00023136"/>
    </source>
</evidence>
<dbReference type="InterPro" id="IPR036418">
    <property type="entry name" value="Cyt_c_oxidase_su6a_sf"/>
</dbReference>
<dbReference type="EMBL" id="AFYH01271877">
    <property type="status" value="NOT_ANNOTATED_CDS"/>
    <property type="molecule type" value="Genomic_DNA"/>
</dbReference>
<comment type="subcellular location">
    <subcellularLocation>
        <location evidence="1">Mitochondrion inner membrane</location>
        <topology evidence="1">Single-pass membrane protein</topology>
    </subcellularLocation>
</comment>
<dbReference type="InParanoid" id="H2ZTX9"/>
<keyword evidence="9" id="KW-0472">Membrane</keyword>
<keyword evidence="6" id="KW-0809">Transit peptide</keyword>
<comment type="similarity">
    <text evidence="3 10">Belongs to the cytochrome c oxidase subunit 6A family.</text>
</comment>
<dbReference type="GeneTree" id="ENSGT00940000154612"/>
<dbReference type="GO" id="GO:0005743">
    <property type="term" value="C:mitochondrial inner membrane"/>
    <property type="evidence" value="ECO:0007669"/>
    <property type="project" value="UniProtKB-SubCell"/>
</dbReference>
<dbReference type="PANTHER" id="PTHR11504:SF0">
    <property type="entry name" value="CYTOCHROME C OXIDASE SUBUNIT"/>
    <property type="match status" value="1"/>
</dbReference>
<evidence type="ECO:0000256" key="1">
    <source>
        <dbReference type="ARBA" id="ARBA00004434"/>
    </source>
</evidence>
<protein>
    <submittedName>
        <fullName evidence="11">Cytochrome c oxidase subunit 6A2</fullName>
    </submittedName>
</protein>
<dbReference type="eggNOG" id="KOG3469">
    <property type="taxonomic scope" value="Eukaryota"/>
</dbReference>
<dbReference type="PANTHER" id="PTHR11504">
    <property type="entry name" value="CYTOCHROME C OXIDASE POLYPEPTIDE VIA"/>
    <property type="match status" value="1"/>
</dbReference>
<evidence type="ECO:0000256" key="6">
    <source>
        <dbReference type="ARBA" id="ARBA00022946"/>
    </source>
</evidence>
<evidence type="ECO:0000256" key="3">
    <source>
        <dbReference type="ARBA" id="ARBA00005553"/>
    </source>
</evidence>
<evidence type="ECO:0000256" key="7">
    <source>
        <dbReference type="ARBA" id="ARBA00022989"/>
    </source>
</evidence>
<sequence>ARTWKILSFVVSLPGVGVCMLNARLKMQQRSHDSPEFVTYFHLCIRTKALSWNDGNHTLFHNPHSYLLPTGYEDSGH</sequence>
<evidence type="ECO:0000256" key="2">
    <source>
        <dbReference type="ARBA" id="ARBA00004673"/>
    </source>
</evidence>
<keyword evidence="5" id="KW-0999">Mitochondrion inner membrane</keyword>
<name>H2ZTX9_LATCH</name>
<dbReference type="GO" id="GO:0030234">
    <property type="term" value="F:enzyme regulator activity"/>
    <property type="evidence" value="ECO:0007669"/>
    <property type="project" value="TreeGrafter"/>
</dbReference>
<keyword evidence="8" id="KW-0496">Mitochondrion</keyword>
<reference evidence="12" key="1">
    <citation type="submission" date="2011-08" db="EMBL/GenBank/DDBJ databases">
        <title>The draft genome of Latimeria chalumnae.</title>
        <authorList>
            <person name="Di Palma F."/>
            <person name="Alfoldi J."/>
            <person name="Johnson J."/>
            <person name="Berlin A."/>
            <person name="Gnerre S."/>
            <person name="Jaffe D."/>
            <person name="MacCallum I."/>
            <person name="Young S."/>
            <person name="Walker B.J."/>
            <person name="Lander E."/>
            <person name="Lindblad-Toh K."/>
        </authorList>
    </citation>
    <scope>NUCLEOTIDE SEQUENCE [LARGE SCALE GENOMIC DNA]</scope>
    <source>
        <strain evidence="12">Wild caught</strain>
    </source>
</reference>
<dbReference type="OMA" id="GTHRKEG"/>
<evidence type="ECO:0000256" key="4">
    <source>
        <dbReference type="ARBA" id="ARBA00022692"/>
    </source>
</evidence>
<accession>H2ZTX9</accession>
<dbReference type="Proteomes" id="UP000008672">
    <property type="component" value="Unassembled WGS sequence"/>
</dbReference>
<dbReference type="FunFam" id="4.10.95.10:FF:000001">
    <property type="entry name" value="Cytochrome c oxidase subunit 6A, mitochondrial"/>
    <property type="match status" value="1"/>
</dbReference>
<dbReference type="PIRSF" id="PIRSF000277">
    <property type="entry name" value="COX6A1"/>
    <property type="match status" value="1"/>
</dbReference>
<proteinExistence type="inferred from homology"/>
<keyword evidence="12" id="KW-1185">Reference proteome</keyword>
<dbReference type="Ensembl" id="ENSLACT00000000858.1">
    <property type="protein sequence ID" value="ENSLACP00000000850.1"/>
    <property type="gene ID" value="ENSLACG00000000764.1"/>
</dbReference>
<reference evidence="11" key="3">
    <citation type="submission" date="2025-09" db="UniProtKB">
        <authorList>
            <consortium name="Ensembl"/>
        </authorList>
    </citation>
    <scope>IDENTIFICATION</scope>
</reference>
<evidence type="ECO:0000313" key="11">
    <source>
        <dbReference type="Ensembl" id="ENSLACP00000000850.1"/>
    </source>
</evidence>
<dbReference type="AlphaFoldDB" id="H2ZTX9"/>
<keyword evidence="4" id="KW-0812">Transmembrane</keyword>
<dbReference type="SUPFAM" id="SSF81411">
    <property type="entry name" value="Mitochondrial cytochrome c oxidase subunit VIa"/>
    <property type="match status" value="1"/>
</dbReference>